<comment type="caution">
    <text evidence="2">The sequence shown here is derived from an EMBL/GenBank/DDBJ whole genome shotgun (WGS) entry which is preliminary data.</text>
</comment>
<dbReference type="EMBL" id="JACASF010000018">
    <property type="protein sequence ID" value="KAF6420668.1"/>
    <property type="molecule type" value="Genomic_DNA"/>
</dbReference>
<gene>
    <name evidence="2" type="ORF">HJG59_009391</name>
</gene>
<evidence type="ECO:0000313" key="3">
    <source>
        <dbReference type="Proteomes" id="UP000550707"/>
    </source>
</evidence>
<name>A0A7J8DC13_MOLMO</name>
<dbReference type="AlphaFoldDB" id="A0A7J8DC13"/>
<evidence type="ECO:0000256" key="1">
    <source>
        <dbReference type="SAM" id="MobiDB-lite"/>
    </source>
</evidence>
<feature type="region of interest" description="Disordered" evidence="1">
    <location>
        <begin position="29"/>
        <end position="52"/>
    </location>
</feature>
<accession>A0A7J8DC13</accession>
<protein>
    <submittedName>
        <fullName evidence="2">Uncharacterized protein</fullName>
    </submittedName>
</protein>
<keyword evidence="3" id="KW-1185">Reference proteome</keyword>
<sequence length="132" mass="14536">MGKASVRPARSGTRGLSVGRGRLRSVGRLWGFQRGSHGPVGRKPEDGTSSLPCRRRETAQRLLGPELLRALGGHLSPTPNSFLGNLLPFHLVGKPDSPAAVFGKCPQRKWSLRLKFFCHKFQVNFIPTQLLI</sequence>
<dbReference type="Proteomes" id="UP000550707">
    <property type="component" value="Unassembled WGS sequence"/>
</dbReference>
<organism evidence="2 3">
    <name type="scientific">Molossus molossus</name>
    <name type="common">Pallas' mastiff bat</name>
    <name type="synonym">Vespertilio molossus</name>
    <dbReference type="NCBI Taxonomy" id="27622"/>
    <lineage>
        <taxon>Eukaryota</taxon>
        <taxon>Metazoa</taxon>
        <taxon>Chordata</taxon>
        <taxon>Craniata</taxon>
        <taxon>Vertebrata</taxon>
        <taxon>Euteleostomi</taxon>
        <taxon>Mammalia</taxon>
        <taxon>Eutheria</taxon>
        <taxon>Laurasiatheria</taxon>
        <taxon>Chiroptera</taxon>
        <taxon>Yangochiroptera</taxon>
        <taxon>Molossidae</taxon>
        <taxon>Molossus</taxon>
    </lineage>
</organism>
<proteinExistence type="predicted"/>
<reference evidence="2 3" key="1">
    <citation type="journal article" date="2020" name="Nature">
        <title>Six reference-quality genomes reveal evolution of bat adaptations.</title>
        <authorList>
            <person name="Jebb D."/>
            <person name="Huang Z."/>
            <person name="Pippel M."/>
            <person name="Hughes G.M."/>
            <person name="Lavrichenko K."/>
            <person name="Devanna P."/>
            <person name="Winkler S."/>
            <person name="Jermiin L.S."/>
            <person name="Skirmuntt E.C."/>
            <person name="Katzourakis A."/>
            <person name="Burkitt-Gray L."/>
            <person name="Ray D.A."/>
            <person name="Sullivan K.A.M."/>
            <person name="Roscito J.G."/>
            <person name="Kirilenko B.M."/>
            <person name="Davalos L.M."/>
            <person name="Corthals A.P."/>
            <person name="Power M.L."/>
            <person name="Jones G."/>
            <person name="Ransome R.D."/>
            <person name="Dechmann D.K.N."/>
            <person name="Locatelli A.G."/>
            <person name="Puechmaille S.J."/>
            <person name="Fedrigo O."/>
            <person name="Jarvis E.D."/>
            <person name="Hiller M."/>
            <person name="Vernes S.C."/>
            <person name="Myers E.W."/>
            <person name="Teeling E.C."/>
        </authorList>
    </citation>
    <scope>NUCLEOTIDE SEQUENCE [LARGE SCALE GENOMIC DNA]</scope>
    <source>
        <strain evidence="2">MMolMol1</strain>
        <tissue evidence="2">Muscle</tissue>
    </source>
</reference>
<evidence type="ECO:0000313" key="2">
    <source>
        <dbReference type="EMBL" id="KAF6420668.1"/>
    </source>
</evidence>
<dbReference type="InParanoid" id="A0A7J8DC13"/>